<reference evidence="7" key="1">
    <citation type="journal article" date="2019" name="Int. J. Syst. Evol. Microbiol.">
        <title>The Global Catalogue of Microorganisms (GCM) 10K type strain sequencing project: providing services to taxonomists for standard genome sequencing and annotation.</title>
        <authorList>
            <consortium name="The Broad Institute Genomics Platform"/>
            <consortium name="The Broad Institute Genome Sequencing Center for Infectious Disease"/>
            <person name="Wu L."/>
            <person name="Ma J."/>
        </authorList>
    </citation>
    <scope>NUCLEOTIDE SEQUENCE [LARGE SCALE GENOMIC DNA]</scope>
    <source>
        <strain evidence="7">CCUG 56698</strain>
    </source>
</reference>
<dbReference type="EC" id="3.2.1.52" evidence="3"/>
<evidence type="ECO:0000256" key="2">
    <source>
        <dbReference type="ARBA" id="ARBA00006285"/>
    </source>
</evidence>
<dbReference type="PANTHER" id="PTHR22600">
    <property type="entry name" value="BETA-HEXOSAMINIDASE"/>
    <property type="match status" value="1"/>
</dbReference>
<sequence>MSLDAPRSARQGAPPDPALAWRGLSLDVARHFFAVADVEFVLDLMEPLRLNVLHLHLTDDQGWRLEIPGWPRLTSVSGPTAVDGDAGGFYTRSDWERLVGHATARGIALVPEIDVPGHVNAALHALPRLSPDGRAPAAYTGRDVGFSTLSIDAPDTGRFLEEVLTHAARLSSGWVHIGGDEPAATPHDAYLQLARAAVRAVHRAGARAVAWQEAAPVLEAGDVVQVWDERLDAAPVREAARRGVRVLLSPATRVYLDMAHSPGDALGASWAGSIELRDALEWDPAAVVPGLPAAAVIGVEAAMWTEGVRTRDELTTLLLPRLAAVADVAARGSGAGRWEEFLPRVIRLAREWESRGLAWHRSPGVDWAS</sequence>
<dbReference type="PANTHER" id="PTHR22600:SF57">
    <property type="entry name" value="BETA-N-ACETYLHEXOSAMINIDASE"/>
    <property type="match status" value="1"/>
</dbReference>
<proteinExistence type="inferred from homology"/>
<evidence type="ECO:0000313" key="6">
    <source>
        <dbReference type="EMBL" id="MFC7580348.1"/>
    </source>
</evidence>
<organism evidence="6 7">
    <name type="scientific">Schaalia naturae</name>
    <dbReference type="NCBI Taxonomy" id="635203"/>
    <lineage>
        <taxon>Bacteria</taxon>
        <taxon>Bacillati</taxon>
        <taxon>Actinomycetota</taxon>
        <taxon>Actinomycetes</taxon>
        <taxon>Actinomycetales</taxon>
        <taxon>Actinomycetaceae</taxon>
        <taxon>Schaalia</taxon>
    </lineage>
</organism>
<evidence type="ECO:0000259" key="5">
    <source>
        <dbReference type="Pfam" id="PF00728"/>
    </source>
</evidence>
<dbReference type="InterPro" id="IPR025705">
    <property type="entry name" value="Beta_hexosaminidase_sua/sub"/>
</dbReference>
<dbReference type="EMBL" id="JBHTEF010000001">
    <property type="protein sequence ID" value="MFC7580348.1"/>
    <property type="molecule type" value="Genomic_DNA"/>
</dbReference>
<dbReference type="RefSeq" id="WP_380972263.1">
    <property type="nucleotide sequence ID" value="NZ_JBHTEF010000001.1"/>
</dbReference>
<comment type="catalytic activity">
    <reaction evidence="1">
        <text>Hydrolysis of terminal non-reducing N-acetyl-D-hexosamine residues in N-acetyl-beta-D-hexosaminides.</text>
        <dbReference type="EC" id="3.2.1.52"/>
    </reaction>
</comment>
<accession>A0ABW2SLA4</accession>
<evidence type="ECO:0000256" key="4">
    <source>
        <dbReference type="ARBA" id="ARBA00022801"/>
    </source>
</evidence>
<feature type="domain" description="Glycoside hydrolase family 20 catalytic" evidence="5">
    <location>
        <begin position="20"/>
        <end position="328"/>
    </location>
</feature>
<dbReference type="Proteomes" id="UP001596527">
    <property type="component" value="Unassembled WGS sequence"/>
</dbReference>
<dbReference type="InterPro" id="IPR017853">
    <property type="entry name" value="GH"/>
</dbReference>
<gene>
    <name evidence="6" type="ORF">ACFQWG_03820</name>
</gene>
<comment type="caution">
    <text evidence="6">The sequence shown here is derived from an EMBL/GenBank/DDBJ whole genome shotgun (WGS) entry which is preliminary data.</text>
</comment>
<protein>
    <recommendedName>
        <fullName evidence="3">beta-N-acetylhexosaminidase</fullName>
        <ecNumber evidence="3">3.2.1.52</ecNumber>
    </recommendedName>
</protein>
<keyword evidence="7" id="KW-1185">Reference proteome</keyword>
<comment type="similarity">
    <text evidence="2">Belongs to the glycosyl hydrolase 20 family.</text>
</comment>
<dbReference type="InterPro" id="IPR015883">
    <property type="entry name" value="Glyco_hydro_20_cat"/>
</dbReference>
<dbReference type="SUPFAM" id="SSF51445">
    <property type="entry name" value="(Trans)glycosidases"/>
    <property type="match status" value="1"/>
</dbReference>
<evidence type="ECO:0000256" key="1">
    <source>
        <dbReference type="ARBA" id="ARBA00001231"/>
    </source>
</evidence>
<keyword evidence="4" id="KW-0378">Hydrolase</keyword>
<dbReference type="PRINTS" id="PR00738">
    <property type="entry name" value="GLHYDRLASE20"/>
</dbReference>
<evidence type="ECO:0000256" key="3">
    <source>
        <dbReference type="ARBA" id="ARBA00012663"/>
    </source>
</evidence>
<dbReference type="Pfam" id="PF00728">
    <property type="entry name" value="Glyco_hydro_20"/>
    <property type="match status" value="1"/>
</dbReference>
<name>A0ABW2SLA4_9ACTO</name>
<dbReference type="Gene3D" id="3.20.20.80">
    <property type="entry name" value="Glycosidases"/>
    <property type="match status" value="1"/>
</dbReference>
<evidence type="ECO:0000313" key="7">
    <source>
        <dbReference type="Proteomes" id="UP001596527"/>
    </source>
</evidence>